<dbReference type="PANTHER" id="PTHR47811">
    <property type="entry name" value="TRNA PSEUDOURIDINE SYNTHASE D"/>
    <property type="match status" value="1"/>
</dbReference>
<evidence type="ECO:0000313" key="2">
    <source>
        <dbReference type="EMBL" id="KPJ74082.1"/>
    </source>
</evidence>
<dbReference type="GO" id="GO:0140098">
    <property type="term" value="F:catalytic activity, acting on RNA"/>
    <property type="evidence" value="ECO:0007669"/>
    <property type="project" value="UniProtKB-ARBA"/>
</dbReference>
<dbReference type="GO" id="GO:0003723">
    <property type="term" value="F:RNA binding"/>
    <property type="evidence" value="ECO:0007669"/>
    <property type="project" value="InterPro"/>
</dbReference>
<dbReference type="Gene3D" id="3.30.2350.20">
    <property type="entry name" value="TruD, catalytic domain"/>
    <property type="match status" value="1"/>
</dbReference>
<dbReference type="GO" id="GO:0001522">
    <property type="term" value="P:pseudouridine synthesis"/>
    <property type="evidence" value="ECO:0007669"/>
    <property type="project" value="InterPro"/>
</dbReference>
<dbReference type="PANTHER" id="PTHR47811:SF1">
    <property type="entry name" value="TRNA PSEUDOURIDINE SYNTHASE D"/>
    <property type="match status" value="1"/>
</dbReference>
<sequence length="178" mass="20978">MKIKVRPEDFGVKESINLPFSKKGDYTILTLEKKYWNTLEVIDFVARKLSLSKNLFSRAGLKDRYSYSTQYLSFKCDFTATIREKNFVLHPTGKSDRPISPHHLIENKFFIILRSLTRSELEKINTNYNEITRYGIANYFDEQRFGSAKHRKGFFCKRTHVETLSRCFEALSLLSIER</sequence>
<dbReference type="GO" id="GO:0005829">
    <property type="term" value="C:cytosol"/>
    <property type="evidence" value="ECO:0007669"/>
    <property type="project" value="TreeGrafter"/>
</dbReference>
<dbReference type="AlphaFoldDB" id="A0A0S7YH40"/>
<dbReference type="GO" id="GO:0009982">
    <property type="term" value="F:pseudouridine synthase activity"/>
    <property type="evidence" value="ECO:0007669"/>
    <property type="project" value="InterPro"/>
</dbReference>
<dbReference type="Proteomes" id="UP000051012">
    <property type="component" value="Unassembled WGS sequence"/>
</dbReference>
<comment type="caution">
    <text evidence="2">The sequence shown here is derived from an EMBL/GenBank/DDBJ whole genome shotgun (WGS) entry which is preliminary data.</text>
</comment>
<dbReference type="InterPro" id="IPR001656">
    <property type="entry name" value="PsdUridine_synth_TruD"/>
</dbReference>
<dbReference type="InterPro" id="IPR020103">
    <property type="entry name" value="PsdUridine_synth_cat_dom_sf"/>
</dbReference>
<organism evidence="2 3">
    <name type="scientific">candidate division TA06 bacterium DG_78</name>
    <dbReference type="NCBI Taxonomy" id="1703772"/>
    <lineage>
        <taxon>Bacteria</taxon>
        <taxon>Bacteria division TA06</taxon>
    </lineage>
</organism>
<dbReference type="EMBL" id="LJNI01000016">
    <property type="protein sequence ID" value="KPJ74082.1"/>
    <property type="molecule type" value="Genomic_DNA"/>
</dbReference>
<protein>
    <recommendedName>
        <fullName evidence="4">TRUD domain-containing protein</fullName>
    </recommendedName>
</protein>
<name>A0A0S7YH40_UNCT6</name>
<gene>
    <name evidence="2" type="ORF">AMJ52_01995</name>
</gene>
<dbReference type="InterPro" id="IPR050170">
    <property type="entry name" value="TruD_pseudoU_synthase"/>
</dbReference>
<accession>A0A0S7YH40</accession>
<evidence type="ECO:0000313" key="3">
    <source>
        <dbReference type="Proteomes" id="UP000051012"/>
    </source>
</evidence>
<dbReference type="GO" id="GO:0008033">
    <property type="term" value="P:tRNA processing"/>
    <property type="evidence" value="ECO:0007669"/>
    <property type="project" value="UniProtKB-KW"/>
</dbReference>
<keyword evidence="1" id="KW-0819">tRNA processing</keyword>
<evidence type="ECO:0008006" key="4">
    <source>
        <dbReference type="Google" id="ProtNLM"/>
    </source>
</evidence>
<dbReference type="SUPFAM" id="SSF55120">
    <property type="entry name" value="Pseudouridine synthase"/>
    <property type="match status" value="1"/>
</dbReference>
<reference evidence="2 3" key="1">
    <citation type="journal article" date="2015" name="Microbiome">
        <title>Genomic resolution of linkages in carbon, nitrogen, and sulfur cycling among widespread estuary sediment bacteria.</title>
        <authorList>
            <person name="Baker B.J."/>
            <person name="Lazar C.S."/>
            <person name="Teske A.P."/>
            <person name="Dick G.J."/>
        </authorList>
    </citation>
    <scope>NUCLEOTIDE SEQUENCE [LARGE SCALE GENOMIC DNA]</scope>
    <source>
        <strain evidence="2">DG_78</strain>
    </source>
</reference>
<proteinExistence type="predicted"/>
<evidence type="ECO:0000256" key="1">
    <source>
        <dbReference type="ARBA" id="ARBA00022694"/>
    </source>
</evidence>
<dbReference type="InterPro" id="IPR042214">
    <property type="entry name" value="TruD_catalytic"/>
</dbReference>
<dbReference type="Pfam" id="PF01142">
    <property type="entry name" value="TruD"/>
    <property type="match status" value="1"/>
</dbReference>